<dbReference type="InterPro" id="IPR051053">
    <property type="entry name" value="ECH/Chromodomain_protein"/>
</dbReference>
<dbReference type="GO" id="GO:0004165">
    <property type="term" value="F:delta(3)-delta(2)-enoyl-CoA isomerase activity"/>
    <property type="evidence" value="ECO:0007669"/>
    <property type="project" value="UniProtKB-ARBA"/>
</dbReference>
<dbReference type="OrthoDB" id="9777711at2"/>
<evidence type="ECO:0000313" key="4">
    <source>
        <dbReference type="EMBL" id="CTQ66225.1"/>
    </source>
</evidence>
<name>A0A0M6ZTX6_9HYPH</name>
<dbReference type="InterPro" id="IPR001753">
    <property type="entry name" value="Enoyl-CoA_hydra/iso"/>
</dbReference>
<evidence type="ECO:0000256" key="2">
    <source>
        <dbReference type="ARBA" id="ARBA00023140"/>
    </source>
</evidence>
<keyword evidence="2" id="KW-0576">Peroxisome</keyword>
<dbReference type="STRING" id="388408.LAX5112_00915"/>
<dbReference type="InterPro" id="IPR029045">
    <property type="entry name" value="ClpP/crotonase-like_dom_sf"/>
</dbReference>
<dbReference type="EC" id="3.8.1.7" evidence="4"/>
<dbReference type="Gene3D" id="3.90.226.10">
    <property type="entry name" value="2-enoyl-CoA Hydratase, Chain A, domain 1"/>
    <property type="match status" value="1"/>
</dbReference>
<dbReference type="Proteomes" id="UP000053235">
    <property type="component" value="Unassembled WGS sequence"/>
</dbReference>
<accession>A0A0M6ZTX6</accession>
<comment type="subcellular location">
    <subcellularLocation>
        <location evidence="1">Peroxisome</location>
    </subcellularLocation>
</comment>
<keyword evidence="4" id="KW-0378">Hydrolase</keyword>
<organism evidence="4 5">
    <name type="scientific">Roseibium alexandrii</name>
    <dbReference type="NCBI Taxonomy" id="388408"/>
    <lineage>
        <taxon>Bacteria</taxon>
        <taxon>Pseudomonadati</taxon>
        <taxon>Pseudomonadota</taxon>
        <taxon>Alphaproteobacteria</taxon>
        <taxon>Hyphomicrobiales</taxon>
        <taxon>Stappiaceae</taxon>
        <taxon>Roseibium</taxon>
    </lineage>
</organism>
<sequence length="257" mass="28038">MTLVDTEHKDGAIWLYLNRPARHNALTQPLLDELFAEIRLAEGKKPAALVLSARGRSFSTGGDINGFLDHAGSQDRLVSYADKLVGSLHDIILSLIAFSSPVLAAVGGPVTGGSTGLVLAADMVALSNTAFIQPYYSEVGFAPDGGWTALMPEKIGTAKALEIQYLNTRISAEEAQRFGLATHVCAPSDVEPKIAEWVTGISRRFPQTHVATRQNVWDEPRRQLVKERLDREKARFLDLIARPETLAGMQEFTKQSA</sequence>
<gene>
    <name evidence="4" type="primary">fcbB1_1</name>
    <name evidence="4" type="ORF">LAX5112_00915</name>
</gene>
<dbReference type="SUPFAM" id="SSF52096">
    <property type="entry name" value="ClpP/crotonase"/>
    <property type="match status" value="1"/>
</dbReference>
<dbReference type="EMBL" id="CXWD01000003">
    <property type="protein sequence ID" value="CTQ66225.1"/>
    <property type="molecule type" value="Genomic_DNA"/>
</dbReference>
<evidence type="ECO:0000313" key="5">
    <source>
        <dbReference type="Proteomes" id="UP000053235"/>
    </source>
</evidence>
<dbReference type="RefSeq" id="WP_055670800.1">
    <property type="nucleotide sequence ID" value="NZ_CXWD01000003.1"/>
</dbReference>
<evidence type="ECO:0000256" key="1">
    <source>
        <dbReference type="ARBA" id="ARBA00004275"/>
    </source>
</evidence>
<dbReference type="PANTHER" id="PTHR43684">
    <property type="match status" value="1"/>
</dbReference>
<dbReference type="PANTHER" id="PTHR43684:SF1">
    <property type="entry name" value="ENOYL-COA DELTA ISOMERASE 2"/>
    <property type="match status" value="1"/>
</dbReference>
<dbReference type="Pfam" id="PF00378">
    <property type="entry name" value="ECH_1"/>
    <property type="match status" value="1"/>
</dbReference>
<evidence type="ECO:0000256" key="3">
    <source>
        <dbReference type="ARBA" id="ARBA00023235"/>
    </source>
</evidence>
<keyword evidence="5" id="KW-1185">Reference proteome</keyword>
<reference evidence="5" key="1">
    <citation type="submission" date="2015-07" db="EMBL/GenBank/DDBJ databases">
        <authorList>
            <person name="Rodrigo-Torres Lidia"/>
            <person name="Arahal R.David."/>
        </authorList>
    </citation>
    <scope>NUCLEOTIDE SEQUENCE [LARGE SCALE GENOMIC DNA]</scope>
    <source>
        <strain evidence="5">CECT 5112</strain>
    </source>
</reference>
<keyword evidence="3" id="KW-0413">Isomerase</keyword>
<dbReference type="AlphaFoldDB" id="A0A0M6ZTX6"/>
<dbReference type="GO" id="GO:0018787">
    <property type="term" value="F:4-chlorobenzoyl-CoA dehalogenase activity"/>
    <property type="evidence" value="ECO:0007669"/>
    <property type="project" value="UniProtKB-EC"/>
</dbReference>
<protein>
    <submittedName>
        <fullName evidence="4">4-chlorobenzoyl coenzyme A dehalogenase-1</fullName>
        <ecNumber evidence="4">3.8.1.7</ecNumber>
    </submittedName>
</protein>
<proteinExistence type="predicted"/>
<dbReference type="CDD" id="cd06558">
    <property type="entry name" value="crotonase-like"/>
    <property type="match status" value="1"/>
</dbReference>